<dbReference type="InterPro" id="IPR013736">
    <property type="entry name" value="Xaa-Pro_dipept_C"/>
</dbReference>
<dbReference type="Pfam" id="PF08530">
    <property type="entry name" value="PepX_C"/>
    <property type="match status" value="1"/>
</dbReference>
<evidence type="ECO:0000256" key="1">
    <source>
        <dbReference type="ARBA" id="ARBA00022801"/>
    </source>
</evidence>
<dbReference type="GO" id="GO:0008239">
    <property type="term" value="F:dipeptidyl-peptidase activity"/>
    <property type="evidence" value="ECO:0007669"/>
    <property type="project" value="InterPro"/>
</dbReference>
<evidence type="ECO:0000313" key="3">
    <source>
        <dbReference type="EMBL" id="VAW18611.1"/>
    </source>
</evidence>
<proteinExistence type="predicted"/>
<feature type="domain" description="Xaa-Pro dipeptidyl-peptidase C-terminal" evidence="2">
    <location>
        <begin position="309"/>
        <end position="544"/>
    </location>
</feature>
<keyword evidence="1" id="KW-0378">Hydrolase</keyword>
<dbReference type="InterPro" id="IPR005674">
    <property type="entry name" value="CocE/Ser_esterase"/>
</dbReference>
<sequence>MSLASKFFAWRNKIKPATHRVKKSADNIVTSFDDTKLLTDIYFPLGAKTTKNGPFPTILIRTAYKRAGFANYARIYAERGFITILQACRGTDGSGGKIGPLLLEREDGLATLDWLKKQDWFDGRLGMSGPSYLGYVQWAICDAMPEKSAIATQIATTEYQNVLFPQGATNLQFFLSWMQLTQGLASSPLKFMFGVISGKVERNTKSAANTLPMIEADVAATGSEVEFWRRWMLKEVKKPEHWRELSQSGRINNETPPNSFVSGWYDYIIDELIDDYNRLRNQGHNPYLTIGPWTHVDPKLIAQSVHDTLAWMKAKLKDDASDLRENPVKIFIPGLDQWREYETYPPPGAKQEILYLGPQNSLNSTGQETADPANYTYDPNDATPNLGGAIFAFTGAGAFDNRPLEARDDVLAFTSQPLEKSATLIGQPRVKLFAKSSLEHTDFMARLCDVDQNGKSINICDGFVRITPKNSKKLPDGSWEIDILLHNSAHQFASGHRLRLQICSGAHPKISRNPGVEEEVDKIPEFLVAKQSIFFDKKRPSSINLPLYDL</sequence>
<dbReference type="Gene3D" id="1.10.3020.10">
    <property type="entry name" value="alpha-amino acid ester hydrolase ( Helical cap domain)"/>
    <property type="match status" value="1"/>
</dbReference>
<dbReference type="SUPFAM" id="SSF49785">
    <property type="entry name" value="Galactose-binding domain-like"/>
    <property type="match status" value="1"/>
</dbReference>
<dbReference type="AlphaFoldDB" id="A0A3B0TIW3"/>
<dbReference type="InterPro" id="IPR029058">
    <property type="entry name" value="AB_hydrolase_fold"/>
</dbReference>
<organism evidence="3">
    <name type="scientific">hydrothermal vent metagenome</name>
    <dbReference type="NCBI Taxonomy" id="652676"/>
    <lineage>
        <taxon>unclassified sequences</taxon>
        <taxon>metagenomes</taxon>
        <taxon>ecological metagenomes</taxon>
    </lineage>
</organism>
<dbReference type="NCBIfam" id="TIGR00976">
    <property type="entry name" value="CocE_NonD"/>
    <property type="match status" value="1"/>
</dbReference>
<dbReference type="InterPro" id="IPR000383">
    <property type="entry name" value="Xaa-Pro-like_dom"/>
</dbReference>
<gene>
    <name evidence="3" type="ORF">MNBD_ALPHA11-1086</name>
</gene>
<dbReference type="Pfam" id="PF02129">
    <property type="entry name" value="Peptidase_S15"/>
    <property type="match status" value="1"/>
</dbReference>
<dbReference type="Gene3D" id="2.60.120.260">
    <property type="entry name" value="Galactose-binding domain-like"/>
    <property type="match status" value="1"/>
</dbReference>
<accession>A0A3B0TIW3</accession>
<evidence type="ECO:0000259" key="2">
    <source>
        <dbReference type="SMART" id="SM00939"/>
    </source>
</evidence>
<dbReference type="SUPFAM" id="SSF53474">
    <property type="entry name" value="alpha/beta-Hydrolases"/>
    <property type="match status" value="1"/>
</dbReference>
<dbReference type="SMART" id="SM00939">
    <property type="entry name" value="PepX_C"/>
    <property type="match status" value="1"/>
</dbReference>
<dbReference type="Gene3D" id="3.40.50.1820">
    <property type="entry name" value="alpha/beta hydrolase"/>
    <property type="match status" value="1"/>
</dbReference>
<name>A0A3B0TIW3_9ZZZZ</name>
<dbReference type="InterPro" id="IPR008979">
    <property type="entry name" value="Galactose-bd-like_sf"/>
</dbReference>
<protein>
    <recommendedName>
        <fullName evidence="2">Xaa-Pro dipeptidyl-peptidase C-terminal domain-containing protein</fullName>
    </recommendedName>
</protein>
<dbReference type="EMBL" id="UOEQ01000179">
    <property type="protein sequence ID" value="VAW18611.1"/>
    <property type="molecule type" value="Genomic_DNA"/>
</dbReference>
<reference evidence="3" key="1">
    <citation type="submission" date="2018-06" db="EMBL/GenBank/DDBJ databases">
        <authorList>
            <person name="Zhirakovskaya E."/>
        </authorList>
    </citation>
    <scope>NUCLEOTIDE SEQUENCE</scope>
</reference>